<sequence length="247" mass="28519">MDSFETDNVKVEKANAMLRYRRLRKFANLLRLVEVCVVLILLSWLSARLPIAVKISGDYFRDLFDVLVSPRFVFLVGNAIVITLFAKSGQFSSPNTTGNNAGSDFYGEFVENKVKHDKFRTDGPASASELAEIVYEDKQIVCEENTVTPSYPDIVTTVTNTAPDTKIYRRSQSENLKREMYEKFQRSETEKCWKIMNHGEYPAEMSYREDTNTMSNEEFRRKIEGFIARQVRFHREESLAIVLPNHS</sequence>
<dbReference type="PANTHER" id="PTHR33640:SF3">
    <property type="entry name" value="DUF4408 DOMAIN-CONTAINING PROTEIN"/>
    <property type="match status" value="1"/>
</dbReference>
<proteinExistence type="predicted"/>
<keyword evidence="1" id="KW-0472">Membrane</keyword>
<dbReference type="AlphaFoldDB" id="A0A834ZMW9"/>
<evidence type="ECO:0008006" key="4">
    <source>
        <dbReference type="Google" id="ProtNLM"/>
    </source>
</evidence>
<keyword evidence="1" id="KW-1133">Transmembrane helix</keyword>
<dbReference type="PANTHER" id="PTHR33640">
    <property type="entry name" value="TRANSMEMBRANE PROTEIN"/>
    <property type="match status" value="1"/>
</dbReference>
<evidence type="ECO:0000256" key="1">
    <source>
        <dbReference type="SAM" id="Phobius"/>
    </source>
</evidence>
<gene>
    <name evidence="2" type="ORF">HHK36_010163</name>
</gene>
<feature type="transmembrane region" description="Helical" evidence="1">
    <location>
        <begin position="29"/>
        <end position="47"/>
    </location>
</feature>
<evidence type="ECO:0000313" key="2">
    <source>
        <dbReference type="EMBL" id="KAF8405262.1"/>
    </source>
</evidence>
<dbReference type="OMA" id="RFQNMMK"/>
<keyword evidence="1" id="KW-0812">Transmembrane</keyword>
<reference evidence="2 3" key="1">
    <citation type="submission" date="2020-04" db="EMBL/GenBank/DDBJ databases">
        <title>Plant Genome Project.</title>
        <authorList>
            <person name="Zhang R.-G."/>
        </authorList>
    </citation>
    <scope>NUCLEOTIDE SEQUENCE [LARGE SCALE GENOMIC DNA]</scope>
    <source>
        <strain evidence="2">YNK0</strain>
        <tissue evidence="2">Leaf</tissue>
    </source>
</reference>
<accession>A0A834ZMW9</accession>
<dbReference type="OrthoDB" id="1916829at2759"/>
<name>A0A834ZMW9_TETSI</name>
<comment type="caution">
    <text evidence="2">The sequence shown here is derived from an EMBL/GenBank/DDBJ whole genome shotgun (WGS) entry which is preliminary data.</text>
</comment>
<dbReference type="EMBL" id="JABCRI010000006">
    <property type="protein sequence ID" value="KAF8405262.1"/>
    <property type="molecule type" value="Genomic_DNA"/>
</dbReference>
<protein>
    <recommendedName>
        <fullName evidence="4">DUF4408 domain-containing protein</fullName>
    </recommendedName>
</protein>
<feature type="transmembrane region" description="Helical" evidence="1">
    <location>
        <begin position="67"/>
        <end position="86"/>
    </location>
</feature>
<dbReference type="Proteomes" id="UP000655225">
    <property type="component" value="Unassembled WGS sequence"/>
</dbReference>
<evidence type="ECO:0000313" key="3">
    <source>
        <dbReference type="Proteomes" id="UP000655225"/>
    </source>
</evidence>
<keyword evidence="3" id="KW-1185">Reference proteome</keyword>
<organism evidence="2 3">
    <name type="scientific">Tetracentron sinense</name>
    <name type="common">Spur-leaf</name>
    <dbReference type="NCBI Taxonomy" id="13715"/>
    <lineage>
        <taxon>Eukaryota</taxon>
        <taxon>Viridiplantae</taxon>
        <taxon>Streptophyta</taxon>
        <taxon>Embryophyta</taxon>
        <taxon>Tracheophyta</taxon>
        <taxon>Spermatophyta</taxon>
        <taxon>Magnoliopsida</taxon>
        <taxon>Trochodendrales</taxon>
        <taxon>Trochodendraceae</taxon>
        <taxon>Tetracentron</taxon>
    </lineage>
</organism>